<reference evidence="2 4" key="1">
    <citation type="submission" date="2018-06" db="EMBL/GenBank/DDBJ databases">
        <title>Comparative genomics of rhizobia nodulating Arachis hypogaea in China.</title>
        <authorList>
            <person name="Li Y."/>
        </authorList>
    </citation>
    <scope>NUCLEOTIDE SEQUENCE [LARGE SCALE GENOMIC DNA]</scope>
    <source>
        <strain evidence="2 4">CCBAU 51670</strain>
    </source>
</reference>
<reference evidence="3 5" key="2">
    <citation type="submission" date="2018-10" db="EMBL/GenBank/DDBJ databases">
        <title>Bradyrhizobium sp. nov., effective nodules isolated from peanut in China.</title>
        <authorList>
            <person name="Li Y."/>
        </authorList>
    </citation>
    <scope>NUCLEOTIDE SEQUENCE [LARGE SCALE GENOMIC DNA]</scope>
    <source>
        <strain evidence="3 5">CCBAU 53426</strain>
    </source>
</reference>
<dbReference type="EMBL" id="RDQZ01000001">
    <property type="protein sequence ID" value="RXH17781.1"/>
    <property type="molecule type" value="Genomic_DNA"/>
</dbReference>
<evidence type="ECO:0000256" key="1">
    <source>
        <dbReference type="SAM" id="SignalP"/>
    </source>
</evidence>
<dbReference type="RefSeq" id="WP_128954449.1">
    <property type="nucleotide sequence ID" value="NZ_CP030053.1"/>
</dbReference>
<organism evidence="2 4">
    <name type="scientific">Bradyrhizobium guangzhouense</name>
    <dbReference type="NCBI Taxonomy" id="1325095"/>
    <lineage>
        <taxon>Bacteria</taxon>
        <taxon>Pseudomonadati</taxon>
        <taxon>Pseudomonadota</taxon>
        <taxon>Alphaproteobacteria</taxon>
        <taxon>Hyphomicrobiales</taxon>
        <taxon>Nitrobacteraceae</taxon>
        <taxon>Bradyrhizobium</taxon>
    </lineage>
</organism>
<evidence type="ECO:0000313" key="2">
    <source>
        <dbReference type="EMBL" id="QAU49694.1"/>
    </source>
</evidence>
<dbReference type="AlphaFoldDB" id="A0AAE5X6W1"/>
<evidence type="ECO:0000313" key="5">
    <source>
        <dbReference type="Proteomes" id="UP000290401"/>
    </source>
</evidence>
<keyword evidence="5" id="KW-1185">Reference proteome</keyword>
<dbReference type="EMBL" id="CP030053">
    <property type="protein sequence ID" value="QAU49694.1"/>
    <property type="molecule type" value="Genomic_DNA"/>
</dbReference>
<dbReference type="KEGG" id="bgz:XH91_32895"/>
<dbReference type="Proteomes" id="UP000288972">
    <property type="component" value="Chromosome"/>
</dbReference>
<feature type="chain" id="PRO_5041971336" evidence="1">
    <location>
        <begin position="27"/>
        <end position="229"/>
    </location>
</feature>
<evidence type="ECO:0000313" key="3">
    <source>
        <dbReference type="EMBL" id="RXH17781.1"/>
    </source>
</evidence>
<name>A0AAE5X6W1_9BRAD</name>
<accession>A0AAE5X6W1</accession>
<proteinExistence type="predicted"/>
<evidence type="ECO:0000313" key="4">
    <source>
        <dbReference type="Proteomes" id="UP000288972"/>
    </source>
</evidence>
<protein>
    <submittedName>
        <fullName evidence="2">Uncharacterized protein</fullName>
    </submittedName>
</protein>
<keyword evidence="1" id="KW-0732">Signal</keyword>
<gene>
    <name evidence="3" type="ORF">EAS56_01460</name>
    <name evidence="2" type="ORF">XH91_32895</name>
</gene>
<dbReference type="Proteomes" id="UP000290401">
    <property type="component" value="Unassembled WGS sequence"/>
</dbReference>
<feature type="signal peptide" evidence="1">
    <location>
        <begin position="1"/>
        <end position="26"/>
    </location>
</feature>
<sequence length="229" mass="23863">MRGLVSLATLLLCAAFILASTSDAGAQCSARDVLQRQLSLKATPAVPRLQGPVVSASDVAGWRAIIIGTFPDAFALSGALSAIGCGIGDTAAAALATPAFTVSDTRRVMELVTVSAADMGFKNETVSLRQIHDFAQQLGFGLAPPEIALQLRLQYLDQPVGEFLIVGMKPIRTWTGEEIVLTVANGGAGLILIGQDGRYDAEIPVTSRFVFVRPAPGAPAALAEANFPD</sequence>